<dbReference type="Gene3D" id="2.40.170.20">
    <property type="entry name" value="TonB-dependent receptor, beta-barrel domain"/>
    <property type="match status" value="1"/>
</dbReference>
<feature type="region of interest" description="Disordered" evidence="4">
    <location>
        <begin position="16"/>
        <end position="68"/>
    </location>
</feature>
<evidence type="ECO:0000256" key="3">
    <source>
        <dbReference type="ARBA" id="ARBA00023237"/>
    </source>
</evidence>
<dbReference type="RefSeq" id="WP_135088326.1">
    <property type="nucleotide sequence ID" value="NZ_SPDV01000031.1"/>
</dbReference>
<dbReference type="SUPFAM" id="SSF56935">
    <property type="entry name" value="Porins"/>
    <property type="match status" value="1"/>
</dbReference>
<comment type="caution">
    <text evidence="5">The sequence shown here is derived from an EMBL/GenBank/DDBJ whole genome shotgun (WGS) entry which is preliminary data.</text>
</comment>
<dbReference type="OrthoDB" id="7224136at2"/>
<evidence type="ECO:0000313" key="5">
    <source>
        <dbReference type="EMBL" id="TFI57435.1"/>
    </source>
</evidence>
<keyword evidence="2" id="KW-0472">Membrane</keyword>
<keyword evidence="3" id="KW-0998">Cell outer membrane</keyword>
<feature type="compositionally biased region" description="Low complexity" evidence="4">
    <location>
        <begin position="661"/>
        <end position="670"/>
    </location>
</feature>
<dbReference type="GO" id="GO:0009279">
    <property type="term" value="C:cell outer membrane"/>
    <property type="evidence" value="ECO:0007669"/>
    <property type="project" value="UniProtKB-SubCell"/>
</dbReference>
<accession>A0A4Y8ZQL4</accession>
<dbReference type="AlphaFoldDB" id="A0A4Y8ZQL4"/>
<protein>
    <submittedName>
        <fullName evidence="5">TonB-dependent receptor</fullName>
    </submittedName>
</protein>
<gene>
    <name evidence="5" type="ORF">E2493_15290</name>
</gene>
<evidence type="ECO:0000256" key="2">
    <source>
        <dbReference type="ARBA" id="ARBA00023136"/>
    </source>
</evidence>
<keyword evidence="6" id="KW-1185">Reference proteome</keyword>
<sequence length="699" mass="74453">MTADLFLLAVAAAAQAGATQPPLPEAQAPVAAPVPEAAVPEAGAEQPAAETAQPQEVEEPAPELDEEGEEIVVTGTRLRGAVDTDIPPEIQLDRRDIRALGASNIAELLTALAPQTSSGRGRGGGGPVVLLNGRRISGFGEIRNYPPEAIERVDILPEEVALSYGYRADQRVVNIVLRRRFRAVTAELEAGGPTAGGRASYEGDMNVLRLNNNGRWNVDVEYEKNSALFESERNIVQATGGPSDPAVPSLAPFRTLAPATENFSMAGTLNRIILGNVSATVNSRLELSSTESQFGLRSLSVDIPASSPFSTGADETLFRYLPAAGPLTRENESKNAHVGVALNGDVRPWRWSFTGNFDRNSSEGFTGRGLDEEAIQQRISAGDPSLNPRADLPIELLLGQPADHVRTTNTNANAEALASGPVLLLPGGEVRTSVRAGFDTRDFESWAMRSGVVQERDLSRDRTHAQANLDIPLTSRREGFLDPIGDLSINFNGEVEHFSDFGTLRTLGAGVNWRPIEMLSLIASVTDEEGPPGIQQLGDPVLLTPNVRVFDFVRGETVDISRLEGGNPGLTADNRRVLKLGATLRPLSGAKDLSITANYTDTRIDNPIESFPTATPEIEAAFPERFERDASGRLLRIDSRPVNFARSERRELRWGVNLSLPFGPQQQPGRGRFGAGGFGGRPGGAGGAGRAGGAGGAGA</sequence>
<feature type="compositionally biased region" description="Low complexity" evidence="4">
    <location>
        <begin position="16"/>
        <end position="55"/>
    </location>
</feature>
<organism evidence="5 6">
    <name type="scientific">Sphingomonas parva</name>
    <dbReference type="NCBI Taxonomy" id="2555898"/>
    <lineage>
        <taxon>Bacteria</taxon>
        <taxon>Pseudomonadati</taxon>
        <taxon>Pseudomonadota</taxon>
        <taxon>Alphaproteobacteria</taxon>
        <taxon>Sphingomonadales</taxon>
        <taxon>Sphingomonadaceae</taxon>
        <taxon>Sphingomonas</taxon>
    </lineage>
</organism>
<proteinExistence type="predicted"/>
<dbReference type="InterPro" id="IPR037066">
    <property type="entry name" value="Plug_dom_sf"/>
</dbReference>
<feature type="region of interest" description="Disordered" evidence="4">
    <location>
        <begin position="661"/>
        <end position="699"/>
    </location>
</feature>
<dbReference type="PANTHER" id="PTHR47234:SF3">
    <property type="entry name" value="SECRETIN_TONB SHORT N-TERMINAL DOMAIN-CONTAINING PROTEIN"/>
    <property type="match status" value="1"/>
</dbReference>
<name>A0A4Y8ZQL4_9SPHN</name>
<feature type="compositionally biased region" description="Acidic residues" evidence="4">
    <location>
        <begin position="56"/>
        <end position="68"/>
    </location>
</feature>
<dbReference type="InterPro" id="IPR036942">
    <property type="entry name" value="Beta-barrel_TonB_sf"/>
</dbReference>
<evidence type="ECO:0000256" key="4">
    <source>
        <dbReference type="SAM" id="MobiDB-lite"/>
    </source>
</evidence>
<feature type="compositionally biased region" description="Gly residues" evidence="4">
    <location>
        <begin position="671"/>
        <end position="699"/>
    </location>
</feature>
<evidence type="ECO:0000313" key="6">
    <source>
        <dbReference type="Proteomes" id="UP000298213"/>
    </source>
</evidence>
<keyword evidence="5" id="KW-0675">Receptor</keyword>
<dbReference type="Gene3D" id="2.170.130.10">
    <property type="entry name" value="TonB-dependent receptor, plug domain"/>
    <property type="match status" value="1"/>
</dbReference>
<dbReference type="Proteomes" id="UP000298213">
    <property type="component" value="Unassembled WGS sequence"/>
</dbReference>
<dbReference type="PANTHER" id="PTHR47234">
    <property type="match status" value="1"/>
</dbReference>
<comment type="subcellular location">
    <subcellularLocation>
        <location evidence="1">Cell outer membrane</location>
    </subcellularLocation>
</comment>
<dbReference type="EMBL" id="SPDV01000031">
    <property type="protein sequence ID" value="TFI57435.1"/>
    <property type="molecule type" value="Genomic_DNA"/>
</dbReference>
<evidence type="ECO:0000256" key="1">
    <source>
        <dbReference type="ARBA" id="ARBA00004442"/>
    </source>
</evidence>
<feature type="non-terminal residue" evidence="5">
    <location>
        <position position="699"/>
    </location>
</feature>
<reference evidence="5 6" key="1">
    <citation type="submission" date="2019-03" db="EMBL/GenBank/DDBJ databases">
        <title>Genome sequence of Sphingomonas sp. 17J27-24.</title>
        <authorList>
            <person name="Kim M."/>
            <person name="Maeng S."/>
            <person name="Sathiyaraj S."/>
        </authorList>
    </citation>
    <scope>NUCLEOTIDE SEQUENCE [LARGE SCALE GENOMIC DNA]</scope>
    <source>
        <strain evidence="5 6">17J27-24</strain>
    </source>
</reference>